<dbReference type="Proteomes" id="UP000242642">
    <property type="component" value="Unassembled WGS sequence"/>
</dbReference>
<evidence type="ECO:0000313" key="2">
    <source>
        <dbReference type="EMBL" id="SES67263.1"/>
    </source>
</evidence>
<dbReference type="AlphaFoldDB" id="A0A1H9YE78"/>
<dbReference type="Pfam" id="PF01609">
    <property type="entry name" value="DDE_Tnp_1"/>
    <property type="match status" value="1"/>
</dbReference>
<keyword evidence="3" id="KW-1185">Reference proteome</keyword>
<dbReference type="EMBL" id="FOHV01000001">
    <property type="protein sequence ID" value="SES67263.1"/>
    <property type="molecule type" value="Genomic_DNA"/>
</dbReference>
<proteinExistence type="predicted"/>
<name>A0A1H9YE78_9GAMM</name>
<accession>A0A1H9YE78</accession>
<reference evidence="3" key="1">
    <citation type="submission" date="2016-10" db="EMBL/GenBank/DDBJ databases">
        <authorList>
            <person name="Varghese N."/>
            <person name="Submissions S."/>
        </authorList>
    </citation>
    <scope>NUCLEOTIDE SEQUENCE [LARGE SCALE GENOMIC DNA]</scope>
    <source>
        <strain evidence="3">DSM 18579</strain>
    </source>
</reference>
<gene>
    <name evidence="2" type="ORF">SAMN02583745_00212</name>
</gene>
<dbReference type="OrthoDB" id="5889367at2"/>
<dbReference type="GO" id="GO:0006313">
    <property type="term" value="P:DNA transposition"/>
    <property type="evidence" value="ECO:0007669"/>
    <property type="project" value="InterPro"/>
</dbReference>
<dbReference type="GO" id="GO:0003677">
    <property type="term" value="F:DNA binding"/>
    <property type="evidence" value="ECO:0007669"/>
    <property type="project" value="InterPro"/>
</dbReference>
<feature type="domain" description="Transposase IS4-like" evidence="1">
    <location>
        <begin position="20"/>
        <end position="63"/>
    </location>
</feature>
<dbReference type="InterPro" id="IPR002559">
    <property type="entry name" value="Transposase_11"/>
</dbReference>
<sequence>MAHYIALDADKESEKSYRPSEKGLKETLVMMDAGYFDIGYLEKISQSGGFFVVREKANINLLVVAIYNEMGLKLFHKVMKLK</sequence>
<dbReference type="GO" id="GO:0004803">
    <property type="term" value="F:transposase activity"/>
    <property type="evidence" value="ECO:0007669"/>
    <property type="project" value="InterPro"/>
</dbReference>
<protein>
    <recommendedName>
        <fullName evidence="1">Transposase IS4-like domain-containing protein</fullName>
    </recommendedName>
</protein>
<dbReference type="RefSeq" id="WP_143047581.1">
    <property type="nucleotide sequence ID" value="NZ_FOHV01000001.1"/>
</dbReference>
<organism evidence="2 3">
    <name type="scientific">Thorsellia anophelis DSM 18579</name>
    <dbReference type="NCBI Taxonomy" id="1123402"/>
    <lineage>
        <taxon>Bacteria</taxon>
        <taxon>Pseudomonadati</taxon>
        <taxon>Pseudomonadota</taxon>
        <taxon>Gammaproteobacteria</taxon>
        <taxon>Enterobacterales</taxon>
        <taxon>Thorselliaceae</taxon>
        <taxon>Thorsellia</taxon>
    </lineage>
</organism>
<evidence type="ECO:0000313" key="3">
    <source>
        <dbReference type="Proteomes" id="UP000242642"/>
    </source>
</evidence>
<evidence type="ECO:0000259" key="1">
    <source>
        <dbReference type="Pfam" id="PF01609"/>
    </source>
</evidence>